<dbReference type="InterPro" id="IPR004556">
    <property type="entry name" value="HemK-like"/>
</dbReference>
<evidence type="ECO:0000259" key="7">
    <source>
        <dbReference type="Pfam" id="PF17827"/>
    </source>
</evidence>
<comment type="caution">
    <text evidence="8">The sequence shown here is derived from an EMBL/GenBank/DDBJ whole genome shotgun (WGS) entry which is preliminary data.</text>
</comment>
<dbReference type="PANTHER" id="PTHR18895:SF74">
    <property type="entry name" value="MTRF1L RELEASE FACTOR GLUTAMINE METHYLTRANSFERASE"/>
    <property type="match status" value="1"/>
</dbReference>
<dbReference type="EMBL" id="VFMN01000001">
    <property type="protein sequence ID" value="TQJ09613.1"/>
    <property type="molecule type" value="Genomic_DNA"/>
</dbReference>
<keyword evidence="3 5" id="KW-0949">S-adenosyl-L-methionine</keyword>
<evidence type="ECO:0000256" key="1">
    <source>
        <dbReference type="ARBA" id="ARBA00022603"/>
    </source>
</evidence>
<dbReference type="AlphaFoldDB" id="A0A542E2P5"/>
<evidence type="ECO:0000256" key="2">
    <source>
        <dbReference type="ARBA" id="ARBA00022679"/>
    </source>
</evidence>
<dbReference type="HAMAP" id="MF_02126">
    <property type="entry name" value="RF_methyltr_PrmC"/>
    <property type="match status" value="1"/>
</dbReference>
<dbReference type="InterPro" id="IPR050320">
    <property type="entry name" value="N5-glutamine_MTase"/>
</dbReference>
<dbReference type="GO" id="GO:0102559">
    <property type="term" value="F:peptide chain release factor N(5)-glutamine methyltransferase activity"/>
    <property type="evidence" value="ECO:0007669"/>
    <property type="project" value="UniProtKB-EC"/>
</dbReference>
<dbReference type="NCBIfam" id="TIGR03534">
    <property type="entry name" value="RF_mod_PrmC"/>
    <property type="match status" value="1"/>
</dbReference>
<gene>
    <name evidence="5" type="primary">prmC</name>
    <name evidence="8" type="ORF">FB458_2726</name>
</gene>
<dbReference type="RefSeq" id="WP_281286101.1">
    <property type="nucleotide sequence ID" value="NZ_BAAAPR010000009.1"/>
</dbReference>
<keyword evidence="2 5" id="KW-0808">Transferase</keyword>
<keyword evidence="9" id="KW-1185">Reference proteome</keyword>
<comment type="caution">
    <text evidence="5">Lacks conserved residue(s) required for the propagation of feature annotation.</text>
</comment>
<dbReference type="CDD" id="cd02440">
    <property type="entry name" value="AdoMet_MTases"/>
    <property type="match status" value="1"/>
</dbReference>
<dbReference type="PANTHER" id="PTHR18895">
    <property type="entry name" value="HEMK METHYLTRANSFERASE"/>
    <property type="match status" value="1"/>
</dbReference>
<accession>A0A542E2P5</accession>
<dbReference type="EC" id="2.1.1.297" evidence="5"/>
<protein>
    <recommendedName>
        <fullName evidence="5">Release factor glutamine methyltransferase</fullName>
        <shortName evidence="5">RF MTase</shortName>
        <ecNumber evidence="5">2.1.1.297</ecNumber>
    </recommendedName>
    <alternativeName>
        <fullName evidence="5">N5-glutamine methyltransferase PrmC</fullName>
    </alternativeName>
    <alternativeName>
        <fullName evidence="5">Protein-(glutamine-N5) MTase PrmC</fullName>
    </alternativeName>
    <alternativeName>
        <fullName evidence="5">Protein-glutamine N-methyltransferase PrmC</fullName>
    </alternativeName>
</protein>
<sequence>MSEQPELSVAVRRATMRLAEAGVASAPVDALLLAAHLLHEEPAEVRRLMVLRGTPAPAGYDDLVEERATRVPLQHLTGRAGFRRLWLAVGPGVFTPRPETELVVEQALAVLQGRPADADPPVVVDLATGSGAIALAVKDEAPDAAVHAVEVSDLAHGWAVANRDRLGLDVEVRLGDARSAYDDLRGTVDVVTCNPPYIPDGQVPVDPEVRDHDPAVALYGGGGDGLLLPRQLASRAALLLRPGGVLVMEHAETQGASLPRALLARGEWGAVRDHLDLVGRPRVTVAVRAGAAS</sequence>
<feature type="binding site" evidence="5">
    <location>
        <begin position="194"/>
        <end position="197"/>
    </location>
    <ligand>
        <name>substrate</name>
    </ligand>
</feature>
<dbReference type="NCBIfam" id="TIGR00536">
    <property type="entry name" value="hemK_fam"/>
    <property type="match status" value="1"/>
</dbReference>
<dbReference type="InterPro" id="IPR040758">
    <property type="entry name" value="PrmC_N"/>
</dbReference>
<proteinExistence type="inferred from homology"/>
<organism evidence="8 9">
    <name type="scientific">Lapillicoccus jejuensis</name>
    <dbReference type="NCBI Taxonomy" id="402171"/>
    <lineage>
        <taxon>Bacteria</taxon>
        <taxon>Bacillati</taxon>
        <taxon>Actinomycetota</taxon>
        <taxon>Actinomycetes</taxon>
        <taxon>Micrococcales</taxon>
        <taxon>Intrasporangiaceae</taxon>
        <taxon>Lapillicoccus</taxon>
    </lineage>
</organism>
<evidence type="ECO:0000259" key="6">
    <source>
        <dbReference type="Pfam" id="PF05175"/>
    </source>
</evidence>
<evidence type="ECO:0000256" key="4">
    <source>
        <dbReference type="ARBA" id="ARBA00048391"/>
    </source>
</evidence>
<dbReference type="GO" id="GO:0032259">
    <property type="term" value="P:methylation"/>
    <property type="evidence" value="ECO:0007669"/>
    <property type="project" value="UniProtKB-KW"/>
</dbReference>
<dbReference type="Gene3D" id="1.10.8.10">
    <property type="entry name" value="DNA helicase RuvA subunit, C-terminal domain"/>
    <property type="match status" value="1"/>
</dbReference>
<dbReference type="InterPro" id="IPR029063">
    <property type="entry name" value="SAM-dependent_MTases_sf"/>
</dbReference>
<evidence type="ECO:0000313" key="9">
    <source>
        <dbReference type="Proteomes" id="UP000317893"/>
    </source>
</evidence>
<evidence type="ECO:0000256" key="3">
    <source>
        <dbReference type="ARBA" id="ARBA00022691"/>
    </source>
</evidence>
<feature type="binding site" evidence="5">
    <location>
        <position position="150"/>
    </location>
    <ligand>
        <name>S-adenosyl-L-methionine</name>
        <dbReference type="ChEBI" id="CHEBI:59789"/>
    </ligand>
</feature>
<dbReference type="InterPro" id="IPR007848">
    <property type="entry name" value="Small_mtfrase_dom"/>
</dbReference>
<comment type="similarity">
    <text evidence="5">Belongs to the protein N5-glutamine methyltransferase family. PrmC subfamily.</text>
</comment>
<keyword evidence="1 5" id="KW-0489">Methyltransferase</keyword>
<evidence type="ECO:0000313" key="8">
    <source>
        <dbReference type="EMBL" id="TQJ09613.1"/>
    </source>
</evidence>
<dbReference type="Pfam" id="PF17827">
    <property type="entry name" value="PrmC_N"/>
    <property type="match status" value="1"/>
</dbReference>
<dbReference type="InterPro" id="IPR019874">
    <property type="entry name" value="RF_methyltr_PrmC"/>
</dbReference>
<dbReference type="Pfam" id="PF05175">
    <property type="entry name" value="MTS"/>
    <property type="match status" value="1"/>
</dbReference>
<reference evidence="8 9" key="1">
    <citation type="submission" date="2019-06" db="EMBL/GenBank/DDBJ databases">
        <title>Sequencing the genomes of 1000 actinobacteria strains.</title>
        <authorList>
            <person name="Klenk H.-P."/>
        </authorList>
    </citation>
    <scope>NUCLEOTIDE SEQUENCE [LARGE SCALE GENOMIC DNA]</scope>
    <source>
        <strain evidence="8 9">DSM 18607</strain>
    </source>
</reference>
<dbReference type="Gene3D" id="3.40.50.150">
    <property type="entry name" value="Vaccinia Virus protein VP39"/>
    <property type="match status" value="1"/>
</dbReference>
<dbReference type="SUPFAM" id="SSF53335">
    <property type="entry name" value="S-adenosyl-L-methionine-dependent methyltransferases"/>
    <property type="match status" value="1"/>
</dbReference>
<comment type="catalytic activity">
    <reaction evidence="4 5">
        <text>L-glutaminyl-[peptide chain release factor] + S-adenosyl-L-methionine = N(5)-methyl-L-glutaminyl-[peptide chain release factor] + S-adenosyl-L-homocysteine + H(+)</text>
        <dbReference type="Rhea" id="RHEA:42896"/>
        <dbReference type="Rhea" id="RHEA-COMP:10271"/>
        <dbReference type="Rhea" id="RHEA-COMP:10272"/>
        <dbReference type="ChEBI" id="CHEBI:15378"/>
        <dbReference type="ChEBI" id="CHEBI:30011"/>
        <dbReference type="ChEBI" id="CHEBI:57856"/>
        <dbReference type="ChEBI" id="CHEBI:59789"/>
        <dbReference type="ChEBI" id="CHEBI:61891"/>
        <dbReference type="EC" id="2.1.1.297"/>
    </reaction>
</comment>
<evidence type="ECO:0000256" key="5">
    <source>
        <dbReference type="HAMAP-Rule" id="MF_02126"/>
    </source>
</evidence>
<name>A0A542E2P5_9MICO</name>
<feature type="binding site" evidence="5">
    <location>
        <position position="194"/>
    </location>
    <ligand>
        <name>S-adenosyl-L-methionine</name>
        <dbReference type="ChEBI" id="CHEBI:59789"/>
    </ligand>
</feature>
<feature type="domain" description="Methyltransferase small" evidence="6">
    <location>
        <begin position="122"/>
        <end position="200"/>
    </location>
</feature>
<feature type="domain" description="Release factor glutamine methyltransferase N-terminal" evidence="7">
    <location>
        <begin position="10"/>
        <end position="78"/>
    </location>
</feature>
<dbReference type="Proteomes" id="UP000317893">
    <property type="component" value="Unassembled WGS sequence"/>
</dbReference>
<comment type="function">
    <text evidence="5">Methylates the class 1 translation termination release factors RF1/PrfA and RF2/PrfB on the glutamine residue of the universally conserved GGQ motif.</text>
</comment>